<accession>A0A1H8D9Z6</accession>
<keyword evidence="3" id="KW-1185">Reference proteome</keyword>
<proteinExistence type="predicted"/>
<evidence type="ECO:0000313" key="3">
    <source>
        <dbReference type="Proteomes" id="UP000199585"/>
    </source>
</evidence>
<organism evidence="2 3">
    <name type="scientific">Loktanella fryxellensis</name>
    <dbReference type="NCBI Taxonomy" id="245187"/>
    <lineage>
        <taxon>Bacteria</taxon>
        <taxon>Pseudomonadati</taxon>
        <taxon>Pseudomonadota</taxon>
        <taxon>Alphaproteobacteria</taxon>
        <taxon>Rhodobacterales</taxon>
        <taxon>Roseobacteraceae</taxon>
        <taxon>Loktanella</taxon>
    </lineage>
</organism>
<reference evidence="2 3" key="1">
    <citation type="submission" date="2016-10" db="EMBL/GenBank/DDBJ databases">
        <authorList>
            <person name="de Groot N.N."/>
        </authorList>
    </citation>
    <scope>NUCLEOTIDE SEQUENCE [LARGE SCALE GENOMIC DNA]</scope>
    <source>
        <strain evidence="2 3">DSM 16213</strain>
    </source>
</reference>
<name>A0A1H8D9Z6_9RHOB</name>
<evidence type="ECO:0000313" key="2">
    <source>
        <dbReference type="EMBL" id="SEN04171.1"/>
    </source>
</evidence>
<dbReference type="AlphaFoldDB" id="A0A1H8D9Z6"/>
<evidence type="ECO:0000256" key="1">
    <source>
        <dbReference type="SAM" id="MobiDB-lite"/>
    </source>
</evidence>
<feature type="region of interest" description="Disordered" evidence="1">
    <location>
        <begin position="217"/>
        <end position="239"/>
    </location>
</feature>
<dbReference type="STRING" id="245187.SAMN04488003_10873"/>
<gene>
    <name evidence="2" type="ORF">SAMN04488003_10873</name>
</gene>
<sequence length="239" mass="25111">MVKRVERLREADLYPAIKAHLVALGYAVKGEVGAADVVAVKGDAVLVVEMKTAFSLTLFHQGIARQAITDAVYLAVPAGGARKALLANVGLARRLGLGVMTVRPRDGLVEVLADPGPFTPRKSKVKAARMKAAFARLRGDPNAGGATRHGLVTGYRQDALACARFIAVHGASTGARIKAWAEVPNATTIMADNHYGWFKRVSRGVYDLTPAGRQGLADWNDADSNDDDGGAAAGVSPDA</sequence>
<dbReference type="Proteomes" id="UP000199585">
    <property type="component" value="Unassembled WGS sequence"/>
</dbReference>
<dbReference type="InterPro" id="IPR018679">
    <property type="entry name" value="DUF2161"/>
</dbReference>
<protein>
    <submittedName>
        <fullName evidence="2">Uncharacterized protein</fullName>
    </submittedName>
</protein>
<dbReference type="Pfam" id="PF09929">
    <property type="entry name" value="DUF2161"/>
    <property type="match status" value="1"/>
</dbReference>
<dbReference type="EMBL" id="FOCI01000008">
    <property type="protein sequence ID" value="SEN04171.1"/>
    <property type="molecule type" value="Genomic_DNA"/>
</dbReference>
<feature type="compositionally biased region" description="Acidic residues" evidence="1">
    <location>
        <begin position="220"/>
        <end position="229"/>
    </location>
</feature>